<gene>
    <name evidence="2" type="ORF">HanXRQr2_Chr04g0164751</name>
</gene>
<comment type="caution">
    <text evidence="2">The sequence shown here is derived from an EMBL/GenBank/DDBJ whole genome shotgun (WGS) entry which is preliminary data.</text>
</comment>
<dbReference type="EMBL" id="MNCJ02000319">
    <property type="protein sequence ID" value="KAF5810046.1"/>
    <property type="molecule type" value="Genomic_DNA"/>
</dbReference>
<organism evidence="2 3">
    <name type="scientific">Helianthus annuus</name>
    <name type="common">Common sunflower</name>
    <dbReference type="NCBI Taxonomy" id="4232"/>
    <lineage>
        <taxon>Eukaryota</taxon>
        <taxon>Viridiplantae</taxon>
        <taxon>Streptophyta</taxon>
        <taxon>Embryophyta</taxon>
        <taxon>Tracheophyta</taxon>
        <taxon>Spermatophyta</taxon>
        <taxon>Magnoliopsida</taxon>
        <taxon>eudicotyledons</taxon>
        <taxon>Gunneridae</taxon>
        <taxon>Pentapetalae</taxon>
        <taxon>asterids</taxon>
        <taxon>campanulids</taxon>
        <taxon>Asterales</taxon>
        <taxon>Asteraceae</taxon>
        <taxon>Asteroideae</taxon>
        <taxon>Heliantheae alliance</taxon>
        <taxon>Heliantheae</taxon>
        <taxon>Helianthus</taxon>
    </lineage>
</organism>
<reference evidence="2" key="1">
    <citation type="journal article" date="2017" name="Nature">
        <title>The sunflower genome provides insights into oil metabolism, flowering and Asterid evolution.</title>
        <authorList>
            <person name="Badouin H."/>
            <person name="Gouzy J."/>
            <person name="Grassa C.J."/>
            <person name="Murat F."/>
            <person name="Staton S.E."/>
            <person name="Cottret L."/>
            <person name="Lelandais-Briere C."/>
            <person name="Owens G.L."/>
            <person name="Carrere S."/>
            <person name="Mayjonade B."/>
            <person name="Legrand L."/>
            <person name="Gill N."/>
            <person name="Kane N.C."/>
            <person name="Bowers J.E."/>
            <person name="Hubner S."/>
            <person name="Bellec A."/>
            <person name="Berard A."/>
            <person name="Berges H."/>
            <person name="Blanchet N."/>
            <person name="Boniface M.C."/>
            <person name="Brunel D."/>
            <person name="Catrice O."/>
            <person name="Chaidir N."/>
            <person name="Claudel C."/>
            <person name="Donnadieu C."/>
            <person name="Faraut T."/>
            <person name="Fievet G."/>
            <person name="Helmstetter N."/>
            <person name="King M."/>
            <person name="Knapp S.J."/>
            <person name="Lai Z."/>
            <person name="Le Paslier M.C."/>
            <person name="Lippi Y."/>
            <person name="Lorenzon L."/>
            <person name="Mandel J.R."/>
            <person name="Marage G."/>
            <person name="Marchand G."/>
            <person name="Marquand E."/>
            <person name="Bret-Mestries E."/>
            <person name="Morien E."/>
            <person name="Nambeesan S."/>
            <person name="Nguyen T."/>
            <person name="Pegot-Espagnet P."/>
            <person name="Pouilly N."/>
            <person name="Raftis F."/>
            <person name="Sallet E."/>
            <person name="Schiex T."/>
            <person name="Thomas J."/>
            <person name="Vandecasteele C."/>
            <person name="Vares D."/>
            <person name="Vear F."/>
            <person name="Vautrin S."/>
            <person name="Crespi M."/>
            <person name="Mangin B."/>
            <person name="Burke J.M."/>
            <person name="Salse J."/>
            <person name="Munos S."/>
            <person name="Vincourt P."/>
            <person name="Rieseberg L.H."/>
            <person name="Langlade N.B."/>
        </authorList>
    </citation>
    <scope>NUCLEOTIDE SEQUENCE</scope>
    <source>
        <tissue evidence="2">Leaves</tissue>
    </source>
</reference>
<name>A0A9K3J7Z2_HELAN</name>
<evidence type="ECO:0000313" key="3">
    <source>
        <dbReference type="Proteomes" id="UP000215914"/>
    </source>
</evidence>
<accession>A0A9K3J7Z2</accession>
<evidence type="ECO:0000313" key="2">
    <source>
        <dbReference type="EMBL" id="KAF5810046.1"/>
    </source>
</evidence>
<protein>
    <submittedName>
        <fullName evidence="2">Uncharacterized protein</fullName>
    </submittedName>
</protein>
<proteinExistence type="predicted"/>
<keyword evidence="3" id="KW-1185">Reference proteome</keyword>
<feature type="region of interest" description="Disordered" evidence="1">
    <location>
        <begin position="32"/>
        <end position="57"/>
    </location>
</feature>
<dbReference type="Proteomes" id="UP000215914">
    <property type="component" value="Unassembled WGS sequence"/>
</dbReference>
<evidence type="ECO:0000256" key="1">
    <source>
        <dbReference type="SAM" id="MobiDB-lite"/>
    </source>
</evidence>
<sequence>MSENSLKHHQLHLNKNPIIINVLTILPHSSQQTSNHTHTIPFFSDHAQTPPPLTHLSLQQRPTPLLAAAAAVFRLQRQ</sequence>
<reference evidence="2" key="2">
    <citation type="submission" date="2020-06" db="EMBL/GenBank/DDBJ databases">
        <title>Helianthus annuus Genome sequencing and assembly Release 2.</title>
        <authorList>
            <person name="Gouzy J."/>
            <person name="Langlade N."/>
            <person name="Munos S."/>
        </authorList>
    </citation>
    <scope>NUCLEOTIDE SEQUENCE</scope>
    <source>
        <tissue evidence="2">Leaves</tissue>
    </source>
</reference>
<dbReference type="Gramene" id="mRNA:HanXRQr2_Chr04g0164751">
    <property type="protein sequence ID" value="CDS:HanXRQr2_Chr04g0164751.1"/>
    <property type="gene ID" value="HanXRQr2_Chr04g0164751"/>
</dbReference>
<dbReference type="AlphaFoldDB" id="A0A9K3J7Z2"/>